<evidence type="ECO:0000256" key="6">
    <source>
        <dbReference type="ARBA" id="ARBA00022989"/>
    </source>
</evidence>
<dbReference type="InterPro" id="IPR007387">
    <property type="entry name" value="TRAP_DctQ"/>
</dbReference>
<comment type="subunit">
    <text evidence="9">The complex comprises the extracytoplasmic solute receptor protein and the two transmembrane proteins.</text>
</comment>
<evidence type="ECO:0000256" key="1">
    <source>
        <dbReference type="ARBA" id="ARBA00004429"/>
    </source>
</evidence>
<evidence type="ECO:0000256" key="4">
    <source>
        <dbReference type="ARBA" id="ARBA00022519"/>
    </source>
</evidence>
<evidence type="ECO:0000259" key="10">
    <source>
        <dbReference type="Pfam" id="PF04290"/>
    </source>
</evidence>
<feature type="transmembrane region" description="Helical" evidence="9">
    <location>
        <begin position="12"/>
        <end position="36"/>
    </location>
</feature>
<reference evidence="11 12" key="1">
    <citation type="journal article" date="2014" name="Genome Announc.">
        <title>Draft Genome Sequence of Lutibaculum baratangense Strain AMV1T, Isolated from a Mud Volcano in Andamans, India.</title>
        <authorList>
            <person name="Singh A."/>
            <person name="Sreenivas A."/>
            <person name="Sathyanarayana Reddy G."/>
            <person name="Pinnaka A.K."/>
            <person name="Shivaji S."/>
        </authorList>
    </citation>
    <scope>NUCLEOTIDE SEQUENCE [LARGE SCALE GENOMIC DNA]</scope>
    <source>
        <strain evidence="11 12">AMV1</strain>
    </source>
</reference>
<dbReference type="GO" id="GO:0022857">
    <property type="term" value="F:transmembrane transporter activity"/>
    <property type="evidence" value="ECO:0007669"/>
    <property type="project" value="UniProtKB-UniRule"/>
</dbReference>
<keyword evidence="4 9" id="KW-0997">Cell inner membrane</keyword>
<comment type="function">
    <text evidence="9">Part of the tripartite ATP-independent periplasmic (TRAP) transport system.</text>
</comment>
<dbReference type="GO" id="GO:0005886">
    <property type="term" value="C:plasma membrane"/>
    <property type="evidence" value="ECO:0007669"/>
    <property type="project" value="UniProtKB-SubCell"/>
</dbReference>
<dbReference type="Pfam" id="PF04290">
    <property type="entry name" value="DctQ"/>
    <property type="match status" value="1"/>
</dbReference>
<accession>V4RMI7</accession>
<dbReference type="PANTHER" id="PTHR35011:SF2">
    <property type="entry name" value="2,3-DIKETO-L-GULONATE TRAP TRANSPORTER SMALL PERMEASE PROTEIN YIAM"/>
    <property type="match status" value="1"/>
</dbReference>
<evidence type="ECO:0000313" key="12">
    <source>
        <dbReference type="Proteomes" id="UP000017819"/>
    </source>
</evidence>
<evidence type="ECO:0000313" key="11">
    <source>
        <dbReference type="EMBL" id="ESR27246.1"/>
    </source>
</evidence>
<name>V4RMI7_9HYPH</name>
<sequence>MLMLLDRLSSAVARVTGWVVIATAGVMILSLILQVFSRYVLGSAYSWTEELAIMLFTWTILLAATTAIRDAAHVRLGFIVALLPLPLRLAWARVVAALVLVFCVVFAWTGATYVDATMGQVSAAMRVPIEWLHLAAPVCGVLGALHALTRLLVPLDLKEDVPS</sequence>
<feature type="transmembrane region" description="Helical" evidence="9">
    <location>
        <begin position="51"/>
        <end position="68"/>
    </location>
</feature>
<feature type="transmembrane region" description="Helical" evidence="9">
    <location>
        <begin position="131"/>
        <end position="153"/>
    </location>
</feature>
<evidence type="ECO:0000256" key="2">
    <source>
        <dbReference type="ARBA" id="ARBA00022448"/>
    </source>
</evidence>
<dbReference type="PANTHER" id="PTHR35011">
    <property type="entry name" value="2,3-DIKETO-L-GULONATE TRAP TRANSPORTER SMALL PERMEASE PROTEIN YIAM"/>
    <property type="match status" value="1"/>
</dbReference>
<dbReference type="AlphaFoldDB" id="V4RMI7"/>
<feature type="domain" description="Tripartite ATP-independent periplasmic transporters DctQ component" evidence="10">
    <location>
        <begin position="27"/>
        <end position="152"/>
    </location>
</feature>
<protein>
    <recommendedName>
        <fullName evidence="9">TRAP transporter small permease protein</fullName>
    </recommendedName>
</protein>
<evidence type="ECO:0000256" key="9">
    <source>
        <dbReference type="RuleBase" id="RU369079"/>
    </source>
</evidence>
<keyword evidence="12" id="KW-1185">Reference proteome</keyword>
<dbReference type="OrthoDB" id="7843639at2"/>
<keyword evidence="7 9" id="KW-0472">Membrane</keyword>
<feature type="transmembrane region" description="Helical" evidence="9">
    <location>
        <begin position="89"/>
        <end position="111"/>
    </location>
</feature>
<dbReference type="PATRIC" id="fig|631454.5.peg.223"/>
<comment type="subcellular location">
    <subcellularLocation>
        <location evidence="1 9">Cell inner membrane</location>
        <topology evidence="1 9">Multi-pass membrane protein</topology>
    </subcellularLocation>
</comment>
<proteinExistence type="inferred from homology"/>
<keyword evidence="2 9" id="KW-0813">Transport</keyword>
<keyword evidence="6 9" id="KW-1133">Transmembrane helix</keyword>
<evidence type="ECO:0000256" key="3">
    <source>
        <dbReference type="ARBA" id="ARBA00022475"/>
    </source>
</evidence>
<evidence type="ECO:0000256" key="7">
    <source>
        <dbReference type="ARBA" id="ARBA00023136"/>
    </source>
</evidence>
<evidence type="ECO:0000256" key="8">
    <source>
        <dbReference type="ARBA" id="ARBA00038436"/>
    </source>
</evidence>
<evidence type="ECO:0000256" key="5">
    <source>
        <dbReference type="ARBA" id="ARBA00022692"/>
    </source>
</evidence>
<dbReference type="eggNOG" id="COG3090">
    <property type="taxonomic scope" value="Bacteria"/>
</dbReference>
<dbReference type="GO" id="GO:0015740">
    <property type="term" value="P:C4-dicarboxylate transport"/>
    <property type="evidence" value="ECO:0007669"/>
    <property type="project" value="TreeGrafter"/>
</dbReference>
<dbReference type="Proteomes" id="UP000017819">
    <property type="component" value="Unassembled WGS sequence"/>
</dbReference>
<dbReference type="EMBL" id="AWXZ01000007">
    <property type="protein sequence ID" value="ESR27246.1"/>
    <property type="molecule type" value="Genomic_DNA"/>
</dbReference>
<keyword evidence="5 9" id="KW-0812">Transmembrane</keyword>
<comment type="similarity">
    <text evidence="8 9">Belongs to the TRAP transporter small permease family.</text>
</comment>
<organism evidence="11 12">
    <name type="scientific">Lutibaculum baratangense AMV1</name>
    <dbReference type="NCBI Taxonomy" id="631454"/>
    <lineage>
        <taxon>Bacteria</taxon>
        <taxon>Pseudomonadati</taxon>
        <taxon>Pseudomonadota</taxon>
        <taxon>Alphaproteobacteria</taxon>
        <taxon>Hyphomicrobiales</taxon>
        <taxon>Tepidamorphaceae</taxon>
        <taxon>Lutibaculum</taxon>
    </lineage>
</organism>
<dbReference type="InterPro" id="IPR055348">
    <property type="entry name" value="DctQ"/>
</dbReference>
<dbReference type="STRING" id="631454.N177_0225"/>
<keyword evidence="3" id="KW-1003">Cell membrane</keyword>
<gene>
    <name evidence="11" type="ORF">N177_0225</name>
</gene>
<dbReference type="RefSeq" id="WP_023430382.1">
    <property type="nucleotide sequence ID" value="NZ_AWXZ01000007.1"/>
</dbReference>
<comment type="caution">
    <text evidence="11">The sequence shown here is derived from an EMBL/GenBank/DDBJ whole genome shotgun (WGS) entry which is preliminary data.</text>
</comment>